<dbReference type="EMBL" id="JAPUUL010000417">
    <property type="protein sequence ID" value="KAJ8130813.1"/>
    <property type="molecule type" value="Genomic_DNA"/>
</dbReference>
<evidence type="ECO:0000313" key="2">
    <source>
        <dbReference type="Proteomes" id="UP001153332"/>
    </source>
</evidence>
<proteinExistence type="predicted"/>
<reference evidence="1" key="1">
    <citation type="submission" date="2022-12" db="EMBL/GenBank/DDBJ databases">
        <title>Genome Sequence of Lasiodiplodia mahajangana.</title>
        <authorList>
            <person name="Buettner E."/>
        </authorList>
    </citation>
    <scope>NUCLEOTIDE SEQUENCE</scope>
    <source>
        <strain evidence="1">VT137</strain>
    </source>
</reference>
<evidence type="ECO:0000313" key="1">
    <source>
        <dbReference type="EMBL" id="KAJ8130813.1"/>
    </source>
</evidence>
<comment type="caution">
    <text evidence="1">The sequence shown here is derived from an EMBL/GenBank/DDBJ whole genome shotgun (WGS) entry which is preliminary data.</text>
</comment>
<accession>A0ACC2JU82</accession>
<keyword evidence="2" id="KW-1185">Reference proteome</keyword>
<gene>
    <name evidence="1" type="ORF">O1611_g2810</name>
</gene>
<protein>
    <submittedName>
        <fullName evidence="1">Uncharacterized protein</fullName>
    </submittedName>
</protein>
<name>A0ACC2JU82_9PEZI</name>
<dbReference type="Proteomes" id="UP001153332">
    <property type="component" value="Unassembled WGS sequence"/>
</dbReference>
<organism evidence="1 2">
    <name type="scientific">Lasiodiplodia mahajangana</name>
    <dbReference type="NCBI Taxonomy" id="1108764"/>
    <lineage>
        <taxon>Eukaryota</taxon>
        <taxon>Fungi</taxon>
        <taxon>Dikarya</taxon>
        <taxon>Ascomycota</taxon>
        <taxon>Pezizomycotina</taxon>
        <taxon>Dothideomycetes</taxon>
        <taxon>Dothideomycetes incertae sedis</taxon>
        <taxon>Botryosphaeriales</taxon>
        <taxon>Botryosphaeriaceae</taxon>
        <taxon>Lasiodiplodia</taxon>
    </lineage>
</organism>
<sequence>MSDAHSAGAALVITEAVARFKHSVSPDDRAQIESTELKDVLDALINIQEYLQNKRENRNLRKLYPFVEGLERYSGVLDTLSNGLSPYLPWIWAPIKLMLRITLDYLSAFDKLIDAYGLIATTMPRLKNLGNAFKDSPALLTKLALYYVDVLEFHRRAYKFVRRKSWVFFFNTTWANFDFQFNSILASMARHSEAIDREAATIDIIEAKEWRDKLALQVAAKENDRVDRQRQSVVAWLALENPPQEDSGEKLLRDCLQGSCDWLLKQEKVASWVKIDSKLPVLWLHGKPGAENDTDLSTMAFTDFVQKYREPSLKVLRTMLIGAREKPGLLHGVPTCRILIDGLDECDPAEQKYIVEDLLQLTSANSKNCNCKLLISSRDVPEISRTLWKKKRDIGVISLSQEHDSLNRTIKMFVESRLKDLVEERTSFQMGDKEVDGIVDIMTSKADGMFLWAKLVLDSLSDVDSIRELHAAITSMPRELPRLYTRIIENLAKDGRADKVMRVLAWLAFSKRPLRRHELLHGASLTPGAPFVDGWDTFDESVIDKCKPLVEELSDGSIALVHFTVEEYLRTDSSAQHLDSAVWEEAIAFACVTVLKDGLHLLDPELPDLSLLPQILNGSFALLPYAIDFWLEHVLFHASSTILRKESVLGQALSSLELFHGKLCSSLKPHTPGEACFSTHVSDDVRLEKLSHLSVYSLCASILAFRANCQGKSASNGKEFEELTLQEDMTLFSTLSVRFTEIVNQLLSEGFTRDGISKDQLDRFRNQYLQFPLRCRFAPCARVSLGFASETLRASHEQLHVKRLFCDKPNCSRGRIGFRHQKDLDVHKRTYHEQGSILVPPRVRKTFKADMGGRGISNISPDDRLFLPDENSCPALPDAMRKNTVKYKALQPFDSSSIKEAFSKWSEIRQNGEFAVMLNEKFKSSLDVNLIYTFGPNHRVWSLDISPDDRLLARGSSESAQVVDIQTGETKYEFKIDISGKPRHDYVQAVAFYDNGCSLVIGSESGYITRSFAISKALAGRKERSKGIDMTGDKTVKIWNLRVETGPRPLMTIPAEDTVNSVAVSRDSRLLATGCFDNSVSLWSLQNGNLLQRFAAHTDSVYSVSFSPDSRTLISSSLDTSIMTWDSDPADPQNKFSLQPSKQMTLHQDFALSSLMTTDGRWIISASEDSSIVFWDAETGGPHLILLGHGTSVEKLASGHSSHVFASGSSDGAVKIWSYNA</sequence>